<dbReference type="AlphaFoldDB" id="A0AA37V0Z2"/>
<dbReference type="InterPro" id="IPR050678">
    <property type="entry name" value="DNA_Partitioning_ATPase"/>
</dbReference>
<dbReference type="Gene3D" id="3.40.50.300">
    <property type="entry name" value="P-loop containing nucleotide triphosphate hydrolases"/>
    <property type="match status" value="1"/>
</dbReference>
<name>A0AA37V0Z2_9MYCO</name>
<dbReference type="SUPFAM" id="SSF52540">
    <property type="entry name" value="P-loop containing nucleoside triphosphate hydrolases"/>
    <property type="match status" value="1"/>
</dbReference>
<dbReference type="InterPro" id="IPR025669">
    <property type="entry name" value="AAA_dom"/>
</dbReference>
<reference evidence="2" key="1">
    <citation type="submission" date="2022-07" db="EMBL/GenBank/DDBJ databases">
        <title>Mycobacterium kiyosense sp. nov., scotochromogenic slow-glowing species isolated from respiratory specimens.</title>
        <authorList>
            <person name="Fukano H."/>
            <person name="Kazumi Y."/>
            <person name="Sakagami N."/>
            <person name="Ato M."/>
            <person name="Mitarai S."/>
            <person name="Hoshino Y."/>
        </authorList>
    </citation>
    <scope>NUCLEOTIDE SEQUENCE</scope>
    <source>
        <strain evidence="2">SRL2020-028</strain>
    </source>
</reference>
<comment type="caution">
    <text evidence="2">The sequence shown here is derived from an EMBL/GenBank/DDBJ whole genome shotgun (WGS) entry which is preliminary data.</text>
</comment>
<evidence type="ECO:0000259" key="1">
    <source>
        <dbReference type="Pfam" id="PF13614"/>
    </source>
</evidence>
<feature type="domain" description="AAA" evidence="1">
    <location>
        <begin position="6"/>
        <end position="173"/>
    </location>
</feature>
<dbReference type="CDD" id="cd02042">
    <property type="entry name" value="ParAB_family"/>
    <property type="match status" value="1"/>
</dbReference>
<evidence type="ECO:0000313" key="2">
    <source>
        <dbReference type="EMBL" id="GLB86703.1"/>
    </source>
</evidence>
<dbReference type="EMBL" id="BRXE01000170">
    <property type="protein sequence ID" value="GLB86703.1"/>
    <property type="molecule type" value="Genomic_DNA"/>
</dbReference>
<evidence type="ECO:0000313" key="3">
    <source>
        <dbReference type="Proteomes" id="UP001165663"/>
    </source>
</evidence>
<sequence length="266" mass="29141">MHVKAEIIAIANHKGGVGKSFTAVSLAAGLAHGGWRTLLVDCDAQANSTSMFDPDDDVELDLYDLIAEQAPIARVIRKTRIPNLELVPSTLAVAKLDQQLVMMHRREYQVAMRLAPVYGDYDAVVLDLSPNLGQLVISALNAADWMIVPTDASKWGRRGVHMFLQWAASLREHEVLSAELLGVLLTKYEPNTVISRETLAALRADGLPLFEALIPKRTAAERMVSGGFVLGDPEADPDLAQAYAAFTVDVMQRVDQGRRNRGRHHG</sequence>
<dbReference type="PANTHER" id="PTHR13696">
    <property type="entry name" value="P-LOOP CONTAINING NUCLEOSIDE TRIPHOSPHATE HYDROLASE"/>
    <property type="match status" value="1"/>
</dbReference>
<dbReference type="InterPro" id="IPR027417">
    <property type="entry name" value="P-loop_NTPase"/>
</dbReference>
<dbReference type="Pfam" id="PF13614">
    <property type="entry name" value="AAA_31"/>
    <property type="match status" value="1"/>
</dbReference>
<accession>A0AA37V0Z2</accession>
<gene>
    <name evidence="2" type="ORF">SRL2020028_59590</name>
</gene>
<protein>
    <submittedName>
        <fullName evidence="2">Sporulation initiation inhibitor Soj</fullName>
    </submittedName>
</protein>
<proteinExistence type="predicted"/>
<dbReference type="Proteomes" id="UP001165663">
    <property type="component" value="Unassembled WGS sequence"/>
</dbReference>
<dbReference type="PANTHER" id="PTHR13696:SF52">
    <property type="entry name" value="PARA FAMILY PROTEIN CT_582"/>
    <property type="match status" value="1"/>
</dbReference>
<organism evidence="2 3">
    <name type="scientific">Mycobacterium kiyosense</name>
    <dbReference type="NCBI Taxonomy" id="2871094"/>
    <lineage>
        <taxon>Bacteria</taxon>
        <taxon>Bacillati</taxon>
        <taxon>Actinomycetota</taxon>
        <taxon>Actinomycetes</taxon>
        <taxon>Mycobacteriales</taxon>
        <taxon>Mycobacteriaceae</taxon>
        <taxon>Mycobacterium</taxon>
    </lineage>
</organism>